<evidence type="ECO:0000313" key="2">
    <source>
        <dbReference type="EMBL" id="OPX53945.1"/>
    </source>
</evidence>
<keyword evidence="3" id="KW-1185">Reference proteome</keyword>
<dbReference type="PANTHER" id="PTHR40094">
    <property type="entry name" value="ALPHA-2-MACROGLOBULIN HOMOLOG"/>
    <property type="match status" value="1"/>
</dbReference>
<comment type="caution">
    <text evidence="2">The sequence shown here is derived from an EMBL/GenBank/DDBJ whole genome shotgun (WGS) entry which is preliminary data.</text>
</comment>
<dbReference type="AlphaFoldDB" id="A0A1V4T027"/>
<accession>A0A1V4T027</accession>
<feature type="non-terminal residue" evidence="2">
    <location>
        <position position="1"/>
    </location>
</feature>
<reference evidence="2 3" key="1">
    <citation type="submission" date="2017-01" db="EMBL/GenBank/DDBJ databases">
        <title>Genome Sequencing of a Marine Spirillum, Oceanospirillum multiglobuliferum ATCC 33336, from Japan.</title>
        <authorList>
            <person name="Carney J.G."/>
            <person name="Trachtenberg A.M."/>
            <person name="Rheaume B.A."/>
            <person name="Linnane J.D."/>
            <person name="Pitts N.L."/>
            <person name="Mykles D.L."/>
            <person name="Maclea K.S."/>
        </authorList>
    </citation>
    <scope>NUCLEOTIDE SEQUENCE [LARGE SCALE GENOMIC DNA]</scope>
    <source>
        <strain evidence="2 3">ATCC 33336</strain>
    </source>
</reference>
<feature type="domain" description="Bacterial alpha-2-macroglobulin MG10" evidence="1">
    <location>
        <begin position="15"/>
        <end position="123"/>
    </location>
</feature>
<evidence type="ECO:0000259" key="1">
    <source>
        <dbReference type="Pfam" id="PF17973"/>
    </source>
</evidence>
<dbReference type="PANTHER" id="PTHR40094:SF1">
    <property type="entry name" value="UBIQUITIN DOMAIN-CONTAINING PROTEIN"/>
    <property type="match status" value="1"/>
</dbReference>
<dbReference type="Pfam" id="PF17973">
    <property type="entry name" value="bMG10"/>
    <property type="match status" value="1"/>
</dbReference>
<gene>
    <name evidence="2" type="ORF">BTE48_16815</name>
</gene>
<dbReference type="EMBL" id="MTSM01000204">
    <property type="protein sequence ID" value="OPX53945.1"/>
    <property type="molecule type" value="Genomic_DNA"/>
</dbReference>
<dbReference type="InterPro" id="IPR041246">
    <property type="entry name" value="Bact_MG10"/>
</dbReference>
<evidence type="ECO:0000313" key="3">
    <source>
        <dbReference type="Proteomes" id="UP000191418"/>
    </source>
</evidence>
<proteinExistence type="predicted"/>
<dbReference type="GO" id="GO:0004866">
    <property type="term" value="F:endopeptidase inhibitor activity"/>
    <property type="evidence" value="ECO:0007669"/>
    <property type="project" value="TreeGrafter"/>
</dbReference>
<organism evidence="2 3">
    <name type="scientific">Oceanospirillum multiglobuliferum</name>
    <dbReference type="NCBI Taxonomy" id="64969"/>
    <lineage>
        <taxon>Bacteria</taxon>
        <taxon>Pseudomonadati</taxon>
        <taxon>Pseudomonadota</taxon>
        <taxon>Gammaproteobacteria</taxon>
        <taxon>Oceanospirillales</taxon>
        <taxon>Oceanospirillaceae</taxon>
        <taxon>Oceanospirillum</taxon>
    </lineage>
</organism>
<protein>
    <recommendedName>
        <fullName evidence="1">Bacterial alpha-2-macroglobulin MG10 domain-containing protein</fullName>
    </recommendedName>
</protein>
<dbReference type="Proteomes" id="UP000191418">
    <property type="component" value="Unassembled WGS sequence"/>
</dbReference>
<dbReference type="InterPro" id="IPR051802">
    <property type="entry name" value="YfhM-like"/>
</dbReference>
<dbReference type="RefSeq" id="WP_139776730.1">
    <property type="nucleotide sequence ID" value="NZ_MTSM01000204.1"/>
</dbReference>
<name>A0A1V4T027_9GAMM</name>
<sequence length="143" mass="15229">ITKTLTPVDPAVKGIYTRGDIVRVHLDIDAQSDMTWVVVADPVPAGATILGSGLGRNSQAATAGEKSQNDGAWPAFVERGFDGYRAYYAFLPKGKLSIEYTIRLNNAGTFGLPPTRVEALYAPSTFGVLPNASMTVQMPAAKQ</sequence>